<proteinExistence type="predicted"/>
<dbReference type="KEGG" id="jag:GJA_5373"/>
<gene>
    <name evidence="1" type="ORF">GJA_5373</name>
</gene>
<protein>
    <submittedName>
        <fullName evidence="1">Uncharacterized protein</fullName>
    </submittedName>
</protein>
<evidence type="ECO:0000313" key="2">
    <source>
        <dbReference type="Proteomes" id="UP000027604"/>
    </source>
</evidence>
<accession>W0VB01</accession>
<evidence type="ECO:0000313" key="1">
    <source>
        <dbReference type="EMBL" id="CDG85969.1"/>
    </source>
</evidence>
<reference evidence="1 2" key="1">
    <citation type="journal article" date="2015" name="Genome Announc.">
        <title>Genome Sequence of Mushroom Soft-Rot Pathogen Janthinobacterium agaricidamnosum.</title>
        <authorList>
            <person name="Graupner K."/>
            <person name="Lackner G."/>
            <person name="Hertweck C."/>
        </authorList>
    </citation>
    <scope>NUCLEOTIDE SEQUENCE [LARGE SCALE GENOMIC DNA]</scope>
    <source>
        <strain evidence="2">NBRC 102515 / DSM 9628</strain>
    </source>
</reference>
<dbReference type="STRING" id="1349767.GJA_5373"/>
<dbReference type="AlphaFoldDB" id="W0VB01"/>
<dbReference type="EMBL" id="HG322949">
    <property type="protein sequence ID" value="CDG85969.1"/>
    <property type="molecule type" value="Genomic_DNA"/>
</dbReference>
<dbReference type="Proteomes" id="UP000027604">
    <property type="component" value="Chromosome I"/>
</dbReference>
<sequence length="41" mass="4634">MQEIRGIGPDGRAPPADILVYNPYHQKRPDLELQPESSCIE</sequence>
<dbReference type="HOGENOM" id="CLU_3271328_0_0_4"/>
<keyword evidence="2" id="KW-1185">Reference proteome</keyword>
<organism evidence="1 2">
    <name type="scientific">Janthinobacterium agaricidamnosum NBRC 102515 = DSM 9628</name>
    <dbReference type="NCBI Taxonomy" id="1349767"/>
    <lineage>
        <taxon>Bacteria</taxon>
        <taxon>Pseudomonadati</taxon>
        <taxon>Pseudomonadota</taxon>
        <taxon>Betaproteobacteria</taxon>
        <taxon>Burkholderiales</taxon>
        <taxon>Oxalobacteraceae</taxon>
        <taxon>Janthinobacterium</taxon>
    </lineage>
</organism>
<name>W0VB01_9BURK</name>